<dbReference type="GO" id="GO:0008270">
    <property type="term" value="F:zinc ion binding"/>
    <property type="evidence" value="ECO:0007669"/>
    <property type="project" value="UniProtKB-UniRule"/>
</dbReference>
<evidence type="ECO:0000256" key="3">
    <source>
        <dbReference type="ARBA" id="ARBA00022833"/>
    </source>
</evidence>
<evidence type="ECO:0000256" key="4">
    <source>
        <dbReference type="ARBA" id="ARBA00023239"/>
    </source>
</evidence>
<sequence length="201" mass="22796">MLNNLKASNAAWAKRMVEHDPDFFRRLERQQAPEYLWIGCSDSRVPANEIVDLDPGELFVHRNVANLAPPQDANYLSVLQFAVDVLKVKHIMVVGHYGCGGVRAAVDGMRRGLVDHWLHPIREVWQDHLDELMAIEDESARFDRLCELNVKRQVRNVVSDIFVQDAWARGQPLWVHGWVYSLANGLVTDLDVTVGGIHPAT</sequence>
<comment type="catalytic activity">
    <reaction evidence="5 7">
        <text>hydrogencarbonate + H(+) = CO2 + H2O</text>
        <dbReference type="Rhea" id="RHEA:10748"/>
        <dbReference type="ChEBI" id="CHEBI:15377"/>
        <dbReference type="ChEBI" id="CHEBI:15378"/>
        <dbReference type="ChEBI" id="CHEBI:16526"/>
        <dbReference type="ChEBI" id="CHEBI:17544"/>
        <dbReference type="EC" id="4.2.1.1"/>
    </reaction>
</comment>
<dbReference type="InterPro" id="IPR001765">
    <property type="entry name" value="Carbonic_anhydrase"/>
</dbReference>
<feature type="binding site" evidence="6">
    <location>
        <position position="99"/>
    </location>
    <ligand>
        <name>Zn(2+)</name>
        <dbReference type="ChEBI" id="CHEBI:29105"/>
    </ligand>
</feature>
<dbReference type="GO" id="GO:0015976">
    <property type="term" value="P:carbon utilization"/>
    <property type="evidence" value="ECO:0007669"/>
    <property type="project" value="InterPro"/>
</dbReference>
<dbReference type="AlphaFoldDB" id="A0A327KPT5"/>
<name>A0A327KPT5_9BRAD</name>
<comment type="cofactor">
    <cofactor evidence="6">
        <name>Zn(2+)</name>
        <dbReference type="ChEBI" id="CHEBI:29105"/>
    </cofactor>
    <text evidence="6">Binds 1 zinc ion per subunit.</text>
</comment>
<dbReference type="FunFam" id="3.40.1050.10:FF:000001">
    <property type="entry name" value="Carbonic anhydrase"/>
    <property type="match status" value="1"/>
</dbReference>
<gene>
    <name evidence="8" type="ORF">CH341_24920</name>
</gene>
<accession>A0A327KPT5</accession>
<dbReference type="PANTHER" id="PTHR11002:SF76">
    <property type="entry name" value="CARBONIC ANHYDRASE"/>
    <property type="match status" value="1"/>
</dbReference>
<dbReference type="EC" id="4.2.1.1" evidence="7"/>
<dbReference type="InterPro" id="IPR036874">
    <property type="entry name" value="Carbonic_anhydrase_sf"/>
</dbReference>
<evidence type="ECO:0000256" key="7">
    <source>
        <dbReference type="RuleBase" id="RU003956"/>
    </source>
</evidence>
<dbReference type="Pfam" id="PF00484">
    <property type="entry name" value="Pro_CA"/>
    <property type="match status" value="1"/>
</dbReference>
<protein>
    <recommendedName>
        <fullName evidence="7">Carbonic anhydrase</fullName>
        <ecNumber evidence="7">4.2.1.1</ecNumber>
    </recommendedName>
    <alternativeName>
        <fullName evidence="7">Carbonate dehydratase</fullName>
    </alternativeName>
</protein>
<evidence type="ECO:0000256" key="6">
    <source>
        <dbReference type="PIRSR" id="PIRSR601765-1"/>
    </source>
</evidence>
<comment type="caution">
    <text evidence="8">The sequence shown here is derived from an EMBL/GenBank/DDBJ whole genome shotgun (WGS) entry which is preliminary data.</text>
</comment>
<dbReference type="PROSITE" id="PS00704">
    <property type="entry name" value="PROK_CO2_ANHYDRASE_1"/>
    <property type="match status" value="1"/>
</dbReference>
<keyword evidence="9" id="KW-1185">Reference proteome</keyword>
<keyword evidence="3 6" id="KW-0862">Zinc</keyword>
<dbReference type="Proteomes" id="UP000249130">
    <property type="component" value="Unassembled WGS sequence"/>
</dbReference>
<dbReference type="CDD" id="cd00883">
    <property type="entry name" value="beta_CA_cladeA"/>
    <property type="match status" value="1"/>
</dbReference>
<keyword evidence="2 6" id="KW-0479">Metal-binding</keyword>
<dbReference type="Gene3D" id="3.40.1050.10">
    <property type="entry name" value="Carbonic anhydrase"/>
    <property type="match status" value="1"/>
</dbReference>
<dbReference type="PROSITE" id="PS00705">
    <property type="entry name" value="PROK_CO2_ANHYDRASE_2"/>
    <property type="match status" value="1"/>
</dbReference>
<proteinExistence type="inferred from homology"/>
<comment type="function">
    <text evidence="7">Reversible hydration of carbon dioxide.</text>
</comment>
<dbReference type="SUPFAM" id="SSF53056">
    <property type="entry name" value="beta-carbonic anhydrase, cab"/>
    <property type="match status" value="1"/>
</dbReference>
<dbReference type="GO" id="GO:0004089">
    <property type="term" value="F:carbonate dehydratase activity"/>
    <property type="evidence" value="ECO:0007669"/>
    <property type="project" value="UniProtKB-UniRule"/>
</dbReference>
<feature type="binding site" evidence="6">
    <location>
        <position position="42"/>
    </location>
    <ligand>
        <name>Zn(2+)</name>
        <dbReference type="ChEBI" id="CHEBI:29105"/>
    </ligand>
</feature>
<organism evidence="8 9">
    <name type="scientific">Rhodoplanes roseus</name>
    <dbReference type="NCBI Taxonomy" id="29409"/>
    <lineage>
        <taxon>Bacteria</taxon>
        <taxon>Pseudomonadati</taxon>
        <taxon>Pseudomonadota</taxon>
        <taxon>Alphaproteobacteria</taxon>
        <taxon>Hyphomicrobiales</taxon>
        <taxon>Nitrobacteraceae</taxon>
        <taxon>Rhodoplanes</taxon>
    </lineage>
</organism>
<dbReference type="RefSeq" id="WP_111421707.1">
    <property type="nucleotide sequence ID" value="NZ_NPEX01000261.1"/>
</dbReference>
<dbReference type="SMART" id="SM00947">
    <property type="entry name" value="Pro_CA"/>
    <property type="match status" value="1"/>
</dbReference>
<reference evidence="8 9" key="1">
    <citation type="submission" date="2017-07" db="EMBL/GenBank/DDBJ databases">
        <title>Draft Genome Sequences of Select Purple Nonsulfur Bacteria.</title>
        <authorList>
            <person name="Lasarre B."/>
            <person name="Mckinlay J.B."/>
        </authorList>
    </citation>
    <scope>NUCLEOTIDE SEQUENCE [LARGE SCALE GENOMIC DNA]</scope>
    <source>
        <strain evidence="8 9">DSM 5909</strain>
    </source>
</reference>
<evidence type="ECO:0000256" key="5">
    <source>
        <dbReference type="ARBA" id="ARBA00048348"/>
    </source>
</evidence>
<dbReference type="EMBL" id="NPEX01000261">
    <property type="protein sequence ID" value="RAI39896.1"/>
    <property type="molecule type" value="Genomic_DNA"/>
</dbReference>
<feature type="binding site" evidence="6">
    <location>
        <position position="40"/>
    </location>
    <ligand>
        <name>Zn(2+)</name>
        <dbReference type="ChEBI" id="CHEBI:29105"/>
    </ligand>
</feature>
<feature type="binding site" evidence="6">
    <location>
        <position position="96"/>
    </location>
    <ligand>
        <name>Zn(2+)</name>
        <dbReference type="ChEBI" id="CHEBI:29105"/>
    </ligand>
</feature>
<dbReference type="PANTHER" id="PTHR11002">
    <property type="entry name" value="CARBONIC ANHYDRASE"/>
    <property type="match status" value="1"/>
</dbReference>
<comment type="similarity">
    <text evidence="1 7">Belongs to the beta-class carbonic anhydrase family.</text>
</comment>
<keyword evidence="4 7" id="KW-0456">Lyase</keyword>
<evidence type="ECO:0000256" key="2">
    <source>
        <dbReference type="ARBA" id="ARBA00022723"/>
    </source>
</evidence>
<dbReference type="OrthoDB" id="9797527at2"/>
<evidence type="ECO:0000256" key="1">
    <source>
        <dbReference type="ARBA" id="ARBA00006217"/>
    </source>
</evidence>
<evidence type="ECO:0000313" key="9">
    <source>
        <dbReference type="Proteomes" id="UP000249130"/>
    </source>
</evidence>
<dbReference type="InterPro" id="IPR015892">
    <property type="entry name" value="Carbonic_anhydrase_CS"/>
</dbReference>
<evidence type="ECO:0000313" key="8">
    <source>
        <dbReference type="EMBL" id="RAI39896.1"/>
    </source>
</evidence>